<keyword evidence="1" id="KW-1133">Transmembrane helix</keyword>
<protein>
    <submittedName>
        <fullName evidence="2">Uncharacterized protein</fullName>
    </submittedName>
</protein>
<proteinExistence type="predicted"/>
<comment type="caution">
    <text evidence="2">The sequence shown here is derived from an EMBL/GenBank/DDBJ whole genome shotgun (WGS) entry which is preliminary data.</text>
</comment>
<evidence type="ECO:0000313" key="2">
    <source>
        <dbReference type="EMBL" id="PJE59726.1"/>
    </source>
</evidence>
<accession>A0A2M8KII0</accession>
<dbReference type="EMBL" id="PFEA01000037">
    <property type="protein sequence ID" value="PJE59726.1"/>
    <property type="molecule type" value="Genomic_DNA"/>
</dbReference>
<dbReference type="AlphaFoldDB" id="A0A2M8KII0"/>
<evidence type="ECO:0000256" key="1">
    <source>
        <dbReference type="SAM" id="Phobius"/>
    </source>
</evidence>
<reference evidence="3" key="1">
    <citation type="submission" date="2017-09" db="EMBL/GenBank/DDBJ databases">
        <title>Depth-based differentiation of microbial function through sediment-hosted aquifers and enrichment of novel symbionts in the deep terrestrial subsurface.</title>
        <authorList>
            <person name="Probst A.J."/>
            <person name="Ladd B."/>
            <person name="Jarett J.K."/>
            <person name="Geller-Mcgrath D.E."/>
            <person name="Sieber C.M.K."/>
            <person name="Emerson J.B."/>
            <person name="Anantharaman K."/>
            <person name="Thomas B.C."/>
            <person name="Malmstrom R."/>
            <person name="Stieglmeier M."/>
            <person name="Klingl A."/>
            <person name="Woyke T."/>
            <person name="Ryan C.M."/>
            <person name="Banfield J.F."/>
        </authorList>
    </citation>
    <scope>NUCLEOTIDE SEQUENCE [LARGE SCALE GENOMIC DNA]</scope>
</reference>
<keyword evidence="1" id="KW-0472">Membrane</keyword>
<keyword evidence="1" id="KW-0812">Transmembrane</keyword>
<name>A0A2M8KII0_9BACT</name>
<sequence length="94" mass="10701">MELVLSIIAISISIIAIIVSAKGWHKSRAIYDIEKFKFPKRVGNSKTDEDKRLESALRNKLKTGQWQILHIYENVNPRSNEVLGLIVIIGKNTK</sequence>
<dbReference type="Proteomes" id="UP000231086">
    <property type="component" value="Unassembled WGS sequence"/>
</dbReference>
<evidence type="ECO:0000313" key="3">
    <source>
        <dbReference type="Proteomes" id="UP000231086"/>
    </source>
</evidence>
<organism evidence="2 3">
    <name type="scientific">Candidatus Portnoybacteria bacterium CG10_big_fil_rev_8_21_14_0_10_44_7</name>
    <dbReference type="NCBI Taxonomy" id="1974816"/>
    <lineage>
        <taxon>Bacteria</taxon>
        <taxon>Candidatus Portnoyibacteriota</taxon>
    </lineage>
</organism>
<feature type="transmembrane region" description="Helical" evidence="1">
    <location>
        <begin position="6"/>
        <end position="25"/>
    </location>
</feature>
<gene>
    <name evidence="2" type="ORF">COU85_02055</name>
</gene>